<sequence length="85" mass="9835">MATPATLSALELFCKAMNKVTAEIYQLHPDRYILVSGQEEGAPTCPYENVQQWVGYDTLTKEYIRFTKSVYKKLVEEMENKKIKI</sequence>
<dbReference type="EMBL" id="FQVQ01000006">
    <property type="protein sequence ID" value="SHF31307.1"/>
    <property type="molecule type" value="Genomic_DNA"/>
</dbReference>
<evidence type="ECO:0000313" key="2">
    <source>
        <dbReference type="Proteomes" id="UP000184147"/>
    </source>
</evidence>
<dbReference type="STRING" id="1124188.SAMN05444377_106138"/>
<protein>
    <submittedName>
        <fullName evidence="1">Uncharacterized protein</fullName>
    </submittedName>
</protein>
<reference evidence="1 2" key="1">
    <citation type="submission" date="2016-11" db="EMBL/GenBank/DDBJ databases">
        <authorList>
            <person name="Jaros S."/>
            <person name="Januszkiewicz K."/>
            <person name="Wedrychowicz H."/>
        </authorList>
    </citation>
    <scope>NUCLEOTIDE SEQUENCE [LARGE SCALE GENOMIC DNA]</scope>
    <source>
        <strain evidence="1 2">DSM 25660</strain>
    </source>
</reference>
<proteinExistence type="predicted"/>
<dbReference type="AlphaFoldDB" id="A0A1M5AMH6"/>
<accession>A0A1M5AMH6</accession>
<name>A0A1M5AMH6_9FLAO</name>
<gene>
    <name evidence="1" type="ORF">SAMN05444377_106138</name>
</gene>
<dbReference type="Proteomes" id="UP000184147">
    <property type="component" value="Unassembled WGS sequence"/>
</dbReference>
<organism evidence="1 2">
    <name type="scientific">Flavobacterium fontis</name>
    <dbReference type="NCBI Taxonomy" id="1124188"/>
    <lineage>
        <taxon>Bacteria</taxon>
        <taxon>Pseudomonadati</taxon>
        <taxon>Bacteroidota</taxon>
        <taxon>Flavobacteriia</taxon>
        <taxon>Flavobacteriales</taxon>
        <taxon>Flavobacteriaceae</taxon>
        <taxon>Flavobacterium</taxon>
    </lineage>
</organism>
<keyword evidence="2" id="KW-1185">Reference proteome</keyword>
<evidence type="ECO:0000313" key="1">
    <source>
        <dbReference type="EMBL" id="SHF31307.1"/>
    </source>
</evidence>